<evidence type="ECO:0000256" key="1">
    <source>
        <dbReference type="ARBA" id="ARBA00022448"/>
    </source>
</evidence>
<dbReference type="InterPro" id="IPR003439">
    <property type="entry name" value="ABC_transporter-like_ATP-bd"/>
</dbReference>
<evidence type="ECO:0000313" key="6">
    <source>
        <dbReference type="Proteomes" id="UP000198847"/>
    </source>
</evidence>
<keyword evidence="3 5" id="KW-0067">ATP-binding</keyword>
<dbReference type="SMART" id="SM00382">
    <property type="entry name" value="AAA"/>
    <property type="match status" value="1"/>
</dbReference>
<dbReference type="AlphaFoldDB" id="A0A1H8VZF3"/>
<accession>A0A1H8VZF3</accession>
<dbReference type="CDD" id="cd03293">
    <property type="entry name" value="ABC_NrtD_SsuB_transporters"/>
    <property type="match status" value="1"/>
</dbReference>
<dbReference type="PROSITE" id="PS00211">
    <property type="entry name" value="ABC_TRANSPORTER_1"/>
    <property type="match status" value="1"/>
</dbReference>
<organism evidence="5 6">
    <name type="scientific">Propionispora vibrioides</name>
    <dbReference type="NCBI Taxonomy" id="112903"/>
    <lineage>
        <taxon>Bacteria</taxon>
        <taxon>Bacillati</taxon>
        <taxon>Bacillota</taxon>
        <taxon>Negativicutes</taxon>
        <taxon>Selenomonadales</taxon>
        <taxon>Sporomusaceae</taxon>
        <taxon>Propionispora</taxon>
    </lineage>
</organism>
<dbReference type="InterPro" id="IPR050166">
    <property type="entry name" value="ABC_transporter_ATP-bind"/>
</dbReference>
<dbReference type="PANTHER" id="PTHR42788:SF13">
    <property type="entry name" value="ALIPHATIC SULFONATES IMPORT ATP-BINDING PROTEIN SSUB"/>
    <property type="match status" value="1"/>
</dbReference>
<reference evidence="5 6" key="1">
    <citation type="submission" date="2016-10" db="EMBL/GenBank/DDBJ databases">
        <authorList>
            <person name="de Groot N.N."/>
        </authorList>
    </citation>
    <scope>NUCLEOTIDE SEQUENCE [LARGE SCALE GENOMIC DNA]</scope>
    <source>
        <strain evidence="5 6">DSM 13305</strain>
    </source>
</reference>
<dbReference type="GO" id="GO:0016887">
    <property type="term" value="F:ATP hydrolysis activity"/>
    <property type="evidence" value="ECO:0007669"/>
    <property type="project" value="InterPro"/>
</dbReference>
<gene>
    <name evidence="5" type="ORF">SAMN04490178_11364</name>
</gene>
<dbReference type="EMBL" id="FODY01000013">
    <property type="protein sequence ID" value="SEP20771.1"/>
    <property type="molecule type" value="Genomic_DNA"/>
</dbReference>
<proteinExistence type="predicted"/>
<dbReference type="InterPro" id="IPR017871">
    <property type="entry name" value="ABC_transporter-like_CS"/>
</dbReference>
<dbReference type="InterPro" id="IPR003593">
    <property type="entry name" value="AAA+_ATPase"/>
</dbReference>
<dbReference type="PROSITE" id="PS50893">
    <property type="entry name" value="ABC_TRANSPORTER_2"/>
    <property type="match status" value="1"/>
</dbReference>
<sequence>MTLQHQAYQPPSPDSAGKASTITLTNVSLSYLQDTCQVEALRNISLDLGDKDFVCVLGPSGCGKSSLLNVIAGYRAPTAGSIQVDGKEHVQPDSQVGVVFQQPNLLPWLNIEKNIEFGLKMQQIPKEERKRIVAKYIKMVGLEQFAALLPYQLSGGMKQRAAIARTLATDPRVILLDEPFSALDALTRESMQKHLRAIWEETGKCLFFITHDVDEALLLAERILIMHPNPGRIVCDIPNPLVLRLRNQSFSALRSSKEFVQMREYLIGQIQAAN</sequence>
<evidence type="ECO:0000256" key="2">
    <source>
        <dbReference type="ARBA" id="ARBA00022741"/>
    </source>
</evidence>
<name>A0A1H8VZF3_9FIRM</name>
<evidence type="ECO:0000313" key="5">
    <source>
        <dbReference type="EMBL" id="SEP20771.1"/>
    </source>
</evidence>
<evidence type="ECO:0000256" key="3">
    <source>
        <dbReference type="ARBA" id="ARBA00022840"/>
    </source>
</evidence>
<dbReference type="InterPro" id="IPR027417">
    <property type="entry name" value="P-loop_NTPase"/>
</dbReference>
<dbReference type="PANTHER" id="PTHR42788">
    <property type="entry name" value="TAURINE IMPORT ATP-BINDING PROTEIN-RELATED"/>
    <property type="match status" value="1"/>
</dbReference>
<evidence type="ECO:0000259" key="4">
    <source>
        <dbReference type="PROSITE" id="PS50893"/>
    </source>
</evidence>
<keyword evidence="6" id="KW-1185">Reference proteome</keyword>
<feature type="domain" description="ABC transporter" evidence="4">
    <location>
        <begin position="22"/>
        <end position="253"/>
    </location>
</feature>
<keyword evidence="1" id="KW-0813">Transport</keyword>
<dbReference type="SUPFAM" id="SSF52540">
    <property type="entry name" value="P-loop containing nucleoside triphosphate hydrolases"/>
    <property type="match status" value="1"/>
</dbReference>
<dbReference type="Proteomes" id="UP000198847">
    <property type="component" value="Unassembled WGS sequence"/>
</dbReference>
<keyword evidence="2" id="KW-0547">Nucleotide-binding</keyword>
<dbReference type="OrthoDB" id="18967at2"/>
<dbReference type="Gene3D" id="3.40.50.300">
    <property type="entry name" value="P-loop containing nucleotide triphosphate hydrolases"/>
    <property type="match status" value="1"/>
</dbReference>
<protein>
    <submittedName>
        <fullName evidence="5">Taurine transport system ATP-binding protein</fullName>
    </submittedName>
</protein>
<dbReference type="Pfam" id="PF00005">
    <property type="entry name" value="ABC_tran"/>
    <property type="match status" value="1"/>
</dbReference>
<dbReference type="GO" id="GO:0005524">
    <property type="term" value="F:ATP binding"/>
    <property type="evidence" value="ECO:0007669"/>
    <property type="project" value="UniProtKB-KW"/>
</dbReference>
<dbReference type="STRING" id="112903.SAMN04490178_11364"/>